<dbReference type="PROSITE" id="PS50179">
    <property type="entry name" value="VHS"/>
    <property type="match status" value="1"/>
</dbReference>
<evidence type="ECO:0000259" key="7">
    <source>
        <dbReference type="PROSITE" id="PS50179"/>
    </source>
</evidence>
<dbReference type="GO" id="GO:0043328">
    <property type="term" value="P:protein transport to vacuole involved in ubiquitin-dependent protein catabolic process via the multivesicular body sorting pathway"/>
    <property type="evidence" value="ECO:0007669"/>
    <property type="project" value="InterPro"/>
</dbReference>
<evidence type="ECO:0000256" key="4">
    <source>
        <dbReference type="ARBA" id="ARBA00022927"/>
    </source>
</evidence>
<proteinExistence type="inferred from homology"/>
<dbReference type="SUPFAM" id="SSF89009">
    <property type="entry name" value="GAT-like domain"/>
    <property type="match status" value="1"/>
</dbReference>
<dbReference type="GO" id="GO:0043130">
    <property type="term" value="F:ubiquitin binding"/>
    <property type="evidence" value="ECO:0007669"/>
    <property type="project" value="InterPro"/>
</dbReference>
<dbReference type="CDD" id="cd03561">
    <property type="entry name" value="VHS"/>
    <property type="match status" value="1"/>
</dbReference>
<evidence type="ECO:0008006" key="11">
    <source>
        <dbReference type="Google" id="ProtNLM"/>
    </source>
</evidence>
<evidence type="ECO:0000313" key="10">
    <source>
        <dbReference type="Proteomes" id="UP001177003"/>
    </source>
</evidence>
<name>A0AA36A0K8_LACSI</name>
<keyword evidence="5" id="KW-0472">Membrane</keyword>
<organism evidence="9 10">
    <name type="scientific">Lactuca saligna</name>
    <name type="common">Willowleaf lettuce</name>
    <dbReference type="NCBI Taxonomy" id="75948"/>
    <lineage>
        <taxon>Eukaryota</taxon>
        <taxon>Viridiplantae</taxon>
        <taxon>Streptophyta</taxon>
        <taxon>Embryophyta</taxon>
        <taxon>Tracheophyta</taxon>
        <taxon>Spermatophyta</taxon>
        <taxon>Magnoliopsida</taxon>
        <taxon>eudicotyledons</taxon>
        <taxon>Gunneridae</taxon>
        <taxon>Pentapetalae</taxon>
        <taxon>asterids</taxon>
        <taxon>campanulids</taxon>
        <taxon>Asterales</taxon>
        <taxon>Asteraceae</taxon>
        <taxon>Cichorioideae</taxon>
        <taxon>Cichorieae</taxon>
        <taxon>Lactucinae</taxon>
        <taxon>Lactuca</taxon>
    </lineage>
</organism>
<dbReference type="GO" id="GO:0016020">
    <property type="term" value="C:membrane"/>
    <property type="evidence" value="ECO:0007669"/>
    <property type="project" value="UniProtKB-SubCell"/>
</dbReference>
<reference evidence="9" key="1">
    <citation type="submission" date="2023-04" db="EMBL/GenBank/DDBJ databases">
        <authorList>
            <person name="Vijverberg K."/>
            <person name="Xiong W."/>
            <person name="Schranz E."/>
        </authorList>
    </citation>
    <scope>NUCLEOTIDE SEQUENCE</scope>
</reference>
<dbReference type="Gene3D" id="1.20.58.160">
    <property type="match status" value="1"/>
</dbReference>
<dbReference type="AlphaFoldDB" id="A0AA36A0K8"/>
<feature type="compositionally biased region" description="Low complexity" evidence="6">
    <location>
        <begin position="167"/>
        <end position="176"/>
    </location>
</feature>
<keyword evidence="10" id="KW-1185">Reference proteome</keyword>
<comment type="similarity">
    <text evidence="2">Belongs to the TOM1 family.</text>
</comment>
<dbReference type="CDD" id="cd14231">
    <property type="entry name" value="GAT_GGA-like_plant"/>
    <property type="match status" value="1"/>
</dbReference>
<accession>A0AA36A0K8</accession>
<gene>
    <name evidence="9" type="ORF">LSALG_LOCUS40159</name>
</gene>
<dbReference type="SMART" id="SM00288">
    <property type="entry name" value="VHS"/>
    <property type="match status" value="1"/>
</dbReference>
<sequence>MMPMLPFSPSPSVISAYARVDKATSEFLNCPDWRINIGICDTINSRQWLAKDYIKALRTRLQHKNPNVQLLSLTLLETLVKNCSENIHGQMAERKILHEMIKIVKKKAHMRVREKILVLIDTWQEAFTGRGGKTAQYLHAYEELRRYGVDFPRRSSNSVPIITPPISHGHSQASSSSRHDPTASSSETLSFSTLDAMRSAMDVLSEMLQAIDPKDRMAVKDEVIVDLIDQCRSNQKKLGQMLASTTDEELLRQGLQFNDMLQQTVEKHDAIASGSPIPVNHPPDSNNSRMKQVEDTEVNSNPLVHGEIEEVGNDSASMATRHNGTQNEEKPVADPPLTMAMVLSDPPPPPPAHKKSSEDMIDFLSITLSPASTSPSNVGQMPPDSPVLENQTQVPSSSYVVPWASTQGQPEFDAQVPTFQASQQQSDYIPPPWAPTPGYYCNPYSPTTCSGVRTASYYNTSPTGSSPGSGLNQYIPSYRLFEDLNVLGNVRTTGAPGTSGPSMVRK</sequence>
<dbReference type="Pfam" id="PF03127">
    <property type="entry name" value="GAT"/>
    <property type="match status" value="1"/>
</dbReference>
<dbReference type="InterPro" id="IPR038425">
    <property type="entry name" value="GAT_sf"/>
</dbReference>
<dbReference type="InterPro" id="IPR004152">
    <property type="entry name" value="GAT_dom"/>
</dbReference>
<dbReference type="InterPro" id="IPR044836">
    <property type="entry name" value="TOL_plant"/>
</dbReference>
<keyword evidence="3" id="KW-0813">Transport</keyword>
<dbReference type="EMBL" id="OX465085">
    <property type="protein sequence ID" value="CAI9301621.1"/>
    <property type="molecule type" value="Genomic_DNA"/>
</dbReference>
<evidence type="ECO:0000256" key="1">
    <source>
        <dbReference type="ARBA" id="ARBA00004170"/>
    </source>
</evidence>
<evidence type="ECO:0000256" key="3">
    <source>
        <dbReference type="ARBA" id="ARBA00022448"/>
    </source>
</evidence>
<comment type="subcellular location">
    <subcellularLocation>
        <location evidence="1">Membrane</location>
        <topology evidence="1">Peripheral membrane protein</topology>
    </subcellularLocation>
</comment>
<dbReference type="InterPro" id="IPR008942">
    <property type="entry name" value="ENTH_VHS"/>
</dbReference>
<feature type="domain" description="VHS" evidence="7">
    <location>
        <begin position="23"/>
        <end position="152"/>
    </location>
</feature>
<feature type="domain" description="GAT" evidence="8">
    <location>
        <begin position="185"/>
        <end position="273"/>
    </location>
</feature>
<dbReference type="SUPFAM" id="SSF48464">
    <property type="entry name" value="ENTH/VHS domain"/>
    <property type="match status" value="1"/>
</dbReference>
<feature type="region of interest" description="Disordered" evidence="6">
    <location>
        <begin position="159"/>
        <end position="190"/>
    </location>
</feature>
<dbReference type="PANTHER" id="PTHR45898">
    <property type="entry name" value="TOM1-LIKE PROTEIN"/>
    <property type="match status" value="1"/>
</dbReference>
<evidence type="ECO:0000313" key="9">
    <source>
        <dbReference type="EMBL" id="CAI9301621.1"/>
    </source>
</evidence>
<keyword evidence="4" id="KW-0653">Protein transport</keyword>
<dbReference type="PROSITE" id="PS50909">
    <property type="entry name" value="GAT"/>
    <property type="match status" value="1"/>
</dbReference>
<dbReference type="InterPro" id="IPR002014">
    <property type="entry name" value="VHS_dom"/>
</dbReference>
<dbReference type="GO" id="GO:0005737">
    <property type="term" value="C:cytoplasm"/>
    <property type="evidence" value="ECO:0007669"/>
    <property type="project" value="UniProtKB-ARBA"/>
</dbReference>
<dbReference type="PANTHER" id="PTHR45898:SF2">
    <property type="entry name" value="TOM1-LIKE PROTEIN 6"/>
    <property type="match status" value="1"/>
</dbReference>
<dbReference type="Proteomes" id="UP001177003">
    <property type="component" value="Chromosome 9"/>
</dbReference>
<evidence type="ECO:0000259" key="8">
    <source>
        <dbReference type="PROSITE" id="PS50909"/>
    </source>
</evidence>
<dbReference type="Pfam" id="PF00790">
    <property type="entry name" value="VHS"/>
    <property type="match status" value="1"/>
</dbReference>
<dbReference type="GO" id="GO:0035091">
    <property type="term" value="F:phosphatidylinositol binding"/>
    <property type="evidence" value="ECO:0007669"/>
    <property type="project" value="InterPro"/>
</dbReference>
<dbReference type="Gene3D" id="1.25.40.90">
    <property type="match status" value="1"/>
</dbReference>
<evidence type="ECO:0000256" key="2">
    <source>
        <dbReference type="ARBA" id="ARBA00007708"/>
    </source>
</evidence>
<evidence type="ECO:0000256" key="5">
    <source>
        <dbReference type="ARBA" id="ARBA00023136"/>
    </source>
</evidence>
<evidence type="ECO:0000256" key="6">
    <source>
        <dbReference type="SAM" id="MobiDB-lite"/>
    </source>
</evidence>
<protein>
    <recommendedName>
        <fullName evidence="11">VHS domain-containing protein</fullName>
    </recommendedName>
</protein>